<feature type="compositionally biased region" description="Gly residues" evidence="5">
    <location>
        <begin position="946"/>
        <end position="962"/>
    </location>
</feature>
<feature type="transmembrane region" description="Helical" evidence="6">
    <location>
        <begin position="317"/>
        <end position="338"/>
    </location>
</feature>
<feature type="transmembrane region" description="Helical" evidence="6">
    <location>
        <begin position="687"/>
        <end position="710"/>
    </location>
</feature>
<feature type="compositionally biased region" description="Low complexity" evidence="5">
    <location>
        <begin position="171"/>
        <end position="180"/>
    </location>
</feature>
<evidence type="ECO:0000256" key="1">
    <source>
        <dbReference type="ARBA" id="ARBA00004141"/>
    </source>
</evidence>
<dbReference type="PANTHER" id="PTHR23507">
    <property type="entry name" value="ZGC:174356"/>
    <property type="match status" value="1"/>
</dbReference>
<reference evidence="7 8" key="1">
    <citation type="submission" date="2019-12" db="EMBL/GenBank/DDBJ databases">
        <authorList>
            <person name="Floudas D."/>
            <person name="Bentzer J."/>
            <person name="Ahren D."/>
            <person name="Johansson T."/>
            <person name="Persson P."/>
            <person name="Tunlid A."/>
        </authorList>
    </citation>
    <scope>NUCLEOTIDE SEQUENCE [LARGE SCALE GENOMIC DNA]</scope>
    <source>
        <strain evidence="7 8">CBS 102.39</strain>
    </source>
</reference>
<feature type="region of interest" description="Disordered" evidence="5">
    <location>
        <begin position="818"/>
        <end position="875"/>
    </location>
</feature>
<feature type="region of interest" description="Disordered" evidence="5">
    <location>
        <begin position="755"/>
        <end position="806"/>
    </location>
</feature>
<evidence type="ECO:0008006" key="9">
    <source>
        <dbReference type="Google" id="ProtNLM"/>
    </source>
</evidence>
<evidence type="ECO:0000256" key="2">
    <source>
        <dbReference type="ARBA" id="ARBA00022692"/>
    </source>
</evidence>
<feature type="compositionally biased region" description="Gly residues" evidence="5">
    <location>
        <begin position="1201"/>
        <end position="1217"/>
    </location>
</feature>
<dbReference type="InterPro" id="IPR011701">
    <property type="entry name" value="MFS"/>
</dbReference>
<dbReference type="EMBL" id="JAACJL010000045">
    <property type="protein sequence ID" value="KAF4614153.1"/>
    <property type="molecule type" value="Genomic_DNA"/>
</dbReference>
<dbReference type="InterPro" id="IPR036259">
    <property type="entry name" value="MFS_trans_sf"/>
</dbReference>
<feature type="transmembrane region" description="Helical" evidence="6">
    <location>
        <begin position="90"/>
        <end position="109"/>
    </location>
</feature>
<evidence type="ECO:0000313" key="8">
    <source>
        <dbReference type="Proteomes" id="UP000521872"/>
    </source>
</evidence>
<feature type="transmembrane region" description="Helical" evidence="6">
    <location>
        <begin position="722"/>
        <end position="740"/>
    </location>
</feature>
<feature type="compositionally biased region" description="Low complexity" evidence="5">
    <location>
        <begin position="845"/>
        <end position="864"/>
    </location>
</feature>
<sequence>MTVYRMSRTSLPPLDTVVGDADLAAFSPVRHSPSPFSNNGNGPAAASTSSVYMDAPELPSPPTDESTPLLVGGSEQASTRRKKPFYRARPLWLVPFAITASLVRGMTLAPRIEVFTQLSCNRLHGDHHWNHTQTALYPHESTLSLYSSLDPLGPHLHSSSTPFPPSTVQYNSNSSTTPSSNEEDRDRKDSDDTEDPRRIPSARCLGDPAVQAGAARLQTIMTTTMGFLSALTTGWWGHFGERHGRTRVLAISTFGLFLTDLTFILVSTPSSFLSRHGHNLLLIAPVIEGFLGGWSALQSAISAYLSDCTSPGSRAQIFSRFQGVLYVGFALGPSIGGWLIQHPLNSVSSRPGEKSVTLVFWVAIICSFVNFLLVLFVFPESLGKKKMEQAIKQAEADAARKGKMRAVDVASTRANSTVGREEDVAIVAASSSSDAEVPISEGIIMRFLRPLSVFLPVMVLDPSPNGIGHRKRRDWSLTMLALALFGFMLSTGLFQIKYLYAVHTYGWSAEQLGYYISFMGAGRAVWLLFLLPSLIAFFKPKPASQAEETVGKKATNNPITTSTAVATTGKKPKPTRAQLGQEIKFDLALSRCSLCMDILSHSLVAIFPSPAHASGIAAVGLREVSYGKSEAMFVFASSLNGMGSGAVPAIHSLALCVMQVRALGASSGEPGEESTAMKNADEGTGQLFGALAVLQAVGQMILGPMLFGMIYGGTVAKFPKAIFVVGAGIMVFALVMLLCVRNPVRVTKEELLAEHGNKSKKGSSRRKNGDVERGRSRISKDLRGGAVGYGSTGSTNKRQQARVTGVVSRSSVLNTMNGDYSNAVAGPSSLLPTHYSSSPSPPPSHSNSQPPQRQHTPLPLLYLLPPAPPPPKQHLASTQDLLARFNLVPAYDRYVRPFVLPGDDPPTGSDPQHPSSVGGTAGGSAVAGNLATVSGASVDKGKGRDVGAGSGVVGTPAGGPGADGDHGDVGDMDDEDGAAGGKGEKKKKNSYKHLIKGIPGKHSFRKDDSLQQAILLPPKQHIRIRKFDLRTQNEAFTVSLEGLKGWNVNTLILESAQAREDRKKRKELKRLAKLQAQNGGLPVQTPIGTASNSVPSTPHAAAHTPSASTVPPVAVHAPVPTVANGRRLPAAQPGGTKTGGTGTPRPTGAGTPRPVGTPRQGVSTPRPGSTHPITAVSNNSSANVNISNNGTSNSVGSSVGATGGATGGTAPVGGGGIARPTSTVPRPGSTVPRPGSTVPRPGSGKPPTTTQQSQQQRPVANGVPPPPRTATPMDVDRPQQQLQRGIKREREEGPVINGNGVSNNHQGGAVNGHANGNGMANGNGANYQQQQQNLSPNMVMNSKAGSGNVRPRPIKKQKMDAQGGVRDVNAPVQQQPTPQGV</sequence>
<feature type="compositionally biased region" description="Low complexity" evidence="5">
    <location>
        <begin position="827"/>
        <end position="838"/>
    </location>
</feature>
<feature type="region of interest" description="Disordered" evidence="5">
    <location>
        <begin position="1340"/>
        <end position="1381"/>
    </location>
</feature>
<keyword evidence="3 6" id="KW-1133">Transmembrane helix</keyword>
<feature type="region of interest" description="Disordered" evidence="5">
    <location>
        <begin position="156"/>
        <end position="205"/>
    </location>
</feature>
<feature type="compositionally biased region" description="Low complexity" evidence="5">
    <location>
        <begin position="915"/>
        <end position="928"/>
    </location>
</feature>
<feature type="compositionally biased region" description="Basic and acidic residues" evidence="5">
    <location>
        <begin position="182"/>
        <end position="198"/>
    </location>
</feature>
<evidence type="ECO:0000256" key="3">
    <source>
        <dbReference type="ARBA" id="ARBA00022989"/>
    </source>
</evidence>
<feature type="compositionally biased region" description="Polar residues" evidence="5">
    <location>
        <begin position="34"/>
        <end position="51"/>
    </location>
</feature>
<evidence type="ECO:0000256" key="4">
    <source>
        <dbReference type="ARBA" id="ARBA00023136"/>
    </source>
</evidence>
<feature type="region of interest" description="Disordered" evidence="5">
    <location>
        <begin position="32"/>
        <end position="76"/>
    </location>
</feature>
<dbReference type="SUPFAM" id="SSF103473">
    <property type="entry name" value="MFS general substrate transporter"/>
    <property type="match status" value="1"/>
</dbReference>
<feature type="region of interest" description="Disordered" evidence="5">
    <location>
        <begin position="1073"/>
        <end position="1305"/>
    </location>
</feature>
<dbReference type="GO" id="GO:0022857">
    <property type="term" value="F:transmembrane transporter activity"/>
    <property type="evidence" value="ECO:0007669"/>
    <property type="project" value="InterPro"/>
</dbReference>
<feature type="transmembrane region" description="Helical" evidence="6">
    <location>
        <begin position="358"/>
        <end position="378"/>
    </location>
</feature>
<name>A0A8H4QNC9_9AGAR</name>
<feature type="transmembrane region" description="Helical" evidence="6">
    <location>
        <begin position="217"/>
        <end position="236"/>
    </location>
</feature>
<evidence type="ECO:0000313" key="7">
    <source>
        <dbReference type="EMBL" id="KAF4614153.1"/>
    </source>
</evidence>
<feature type="transmembrane region" description="Helical" evidence="6">
    <location>
        <begin position="512"/>
        <end position="538"/>
    </location>
</feature>
<dbReference type="Pfam" id="PF07690">
    <property type="entry name" value="MFS_1"/>
    <property type="match status" value="1"/>
</dbReference>
<feature type="compositionally biased region" description="Low complexity" evidence="5">
    <location>
        <begin position="1104"/>
        <end position="1135"/>
    </location>
</feature>
<keyword evidence="4 6" id="KW-0472">Membrane</keyword>
<feature type="compositionally biased region" description="Polar residues" evidence="5">
    <location>
        <begin position="157"/>
        <end position="170"/>
    </location>
</feature>
<accession>A0A8H4QNC9</accession>
<organism evidence="7 8">
    <name type="scientific">Agrocybe pediades</name>
    <dbReference type="NCBI Taxonomy" id="84607"/>
    <lineage>
        <taxon>Eukaryota</taxon>
        <taxon>Fungi</taxon>
        <taxon>Dikarya</taxon>
        <taxon>Basidiomycota</taxon>
        <taxon>Agaricomycotina</taxon>
        <taxon>Agaricomycetes</taxon>
        <taxon>Agaricomycetidae</taxon>
        <taxon>Agaricales</taxon>
        <taxon>Agaricineae</taxon>
        <taxon>Strophariaceae</taxon>
        <taxon>Agrocybe</taxon>
    </lineage>
</organism>
<keyword evidence="8" id="KW-1185">Reference proteome</keyword>
<dbReference type="Proteomes" id="UP000521872">
    <property type="component" value="Unassembled WGS sequence"/>
</dbReference>
<proteinExistence type="predicted"/>
<feature type="transmembrane region" description="Helical" evidence="6">
    <location>
        <begin position="280"/>
        <end position="305"/>
    </location>
</feature>
<feature type="compositionally biased region" description="Polar residues" evidence="5">
    <location>
        <begin position="1371"/>
        <end position="1381"/>
    </location>
</feature>
<feature type="compositionally biased region" description="Polar residues" evidence="5">
    <location>
        <begin position="792"/>
        <end position="806"/>
    </location>
</feature>
<comment type="subcellular location">
    <subcellularLocation>
        <location evidence="1">Membrane</location>
        <topology evidence="1">Multi-pass membrane protein</topology>
    </subcellularLocation>
</comment>
<dbReference type="PANTHER" id="PTHR23507:SF1">
    <property type="entry name" value="FI18259P1-RELATED"/>
    <property type="match status" value="1"/>
</dbReference>
<protein>
    <recommendedName>
        <fullName evidence="9">Membrane transporter</fullName>
    </recommendedName>
</protein>
<feature type="transmembrane region" description="Helical" evidence="6">
    <location>
        <begin position="477"/>
        <end position="500"/>
    </location>
</feature>
<gene>
    <name evidence="7" type="ORF">D9613_007793</name>
</gene>
<feature type="transmembrane region" description="Helical" evidence="6">
    <location>
        <begin position="248"/>
        <end position="268"/>
    </location>
</feature>
<comment type="caution">
    <text evidence="7">The sequence shown here is derived from an EMBL/GenBank/DDBJ whole genome shotgun (WGS) entry which is preliminary data.</text>
</comment>
<evidence type="ECO:0000256" key="6">
    <source>
        <dbReference type="SAM" id="Phobius"/>
    </source>
</evidence>
<evidence type="ECO:0000256" key="5">
    <source>
        <dbReference type="SAM" id="MobiDB-lite"/>
    </source>
</evidence>
<feature type="compositionally biased region" description="Basic and acidic residues" evidence="5">
    <location>
        <begin position="767"/>
        <end position="783"/>
    </location>
</feature>
<keyword evidence="2 6" id="KW-0812">Transmembrane</keyword>
<feature type="compositionally biased region" description="Polar residues" evidence="5">
    <location>
        <begin position="1086"/>
        <end position="1096"/>
    </location>
</feature>
<feature type="region of interest" description="Disordered" evidence="5">
    <location>
        <begin position="899"/>
        <end position="990"/>
    </location>
</feature>
<dbReference type="GO" id="GO:0016020">
    <property type="term" value="C:membrane"/>
    <property type="evidence" value="ECO:0007669"/>
    <property type="project" value="UniProtKB-SubCell"/>
</dbReference>
<dbReference type="Gene3D" id="1.20.1250.20">
    <property type="entry name" value="MFS general substrate transporter like domains"/>
    <property type="match status" value="1"/>
</dbReference>
<feature type="compositionally biased region" description="Low complexity" evidence="5">
    <location>
        <begin position="1175"/>
        <end position="1200"/>
    </location>
</feature>
<feature type="compositionally biased region" description="Low complexity" evidence="5">
    <location>
        <begin position="1143"/>
        <end position="1159"/>
    </location>
</feature>